<evidence type="ECO:0000256" key="5">
    <source>
        <dbReference type="PROSITE-ProRule" id="PRU00278"/>
    </source>
</evidence>
<dbReference type="PANTHER" id="PTHR47245:SF2">
    <property type="entry name" value="PEPTIDYL-PROLYL CIS-TRANS ISOMERASE HP_0175-RELATED"/>
    <property type="match status" value="1"/>
</dbReference>
<accession>A0A369C5I2</accession>
<feature type="signal peptide" evidence="6">
    <location>
        <begin position="1"/>
        <end position="29"/>
    </location>
</feature>
<dbReference type="InterPro" id="IPR023058">
    <property type="entry name" value="PPIase_PpiC_CS"/>
</dbReference>
<evidence type="ECO:0000256" key="4">
    <source>
        <dbReference type="ARBA" id="ARBA00023110"/>
    </source>
</evidence>
<dbReference type="InterPro" id="IPR050245">
    <property type="entry name" value="PrsA_foldase"/>
</dbReference>
<dbReference type="PROSITE" id="PS50198">
    <property type="entry name" value="PPIC_PPIASE_2"/>
    <property type="match status" value="1"/>
</dbReference>
<dbReference type="InterPro" id="IPR000297">
    <property type="entry name" value="PPIase_PpiC"/>
</dbReference>
<evidence type="ECO:0000256" key="2">
    <source>
        <dbReference type="ARBA" id="ARBA00007656"/>
    </source>
</evidence>
<protein>
    <recommendedName>
        <fullName evidence="3">peptidylprolyl isomerase</fullName>
        <ecNumber evidence="3">5.2.1.8</ecNumber>
    </recommendedName>
</protein>
<dbReference type="EC" id="5.2.1.8" evidence="3"/>
<sequence length="266" mass="28769">MRKITRYALQGLALAAALAGAHVPTIAAAETLATVNGQAITPVLVEAYAKRRPKEGGEVSQEVLVGELVAQELLVQEALKQGLEKDEKLQAELEVMRRGLLAGRAVQSYLAAHPISDEALQKEYEVLAPRMSTTEFKARHILVKTEDEAKAVIKELDGGADFAELAKSKSTGPSGKSGGDLGWFAANQMVKPFADAVAVMEKGKYSAQPVQTQFGWHVILLEDSRTTPAPALDDIRDQLIEFLQQRATQEWLGELRAKAKIDLGGS</sequence>
<name>A0A369C5I2_9GAMM</name>
<dbReference type="Gene3D" id="1.10.8.1040">
    <property type="match status" value="1"/>
</dbReference>
<dbReference type="Proteomes" id="UP000252707">
    <property type="component" value="Unassembled WGS sequence"/>
</dbReference>
<dbReference type="GO" id="GO:0003755">
    <property type="term" value="F:peptidyl-prolyl cis-trans isomerase activity"/>
    <property type="evidence" value="ECO:0007669"/>
    <property type="project" value="UniProtKB-KW"/>
</dbReference>
<dbReference type="RefSeq" id="WP_114280269.1">
    <property type="nucleotide sequence ID" value="NZ_QPJY01000007.1"/>
</dbReference>
<evidence type="ECO:0000259" key="7">
    <source>
        <dbReference type="PROSITE" id="PS50198"/>
    </source>
</evidence>
<dbReference type="PROSITE" id="PS01096">
    <property type="entry name" value="PPIC_PPIASE_1"/>
    <property type="match status" value="1"/>
</dbReference>
<dbReference type="InterPro" id="IPR027304">
    <property type="entry name" value="Trigger_fact/SurA_dom_sf"/>
</dbReference>
<feature type="chain" id="PRO_5016655354" description="peptidylprolyl isomerase" evidence="6">
    <location>
        <begin position="30"/>
        <end position="266"/>
    </location>
</feature>
<evidence type="ECO:0000256" key="6">
    <source>
        <dbReference type="SAM" id="SignalP"/>
    </source>
</evidence>
<dbReference type="InterPro" id="IPR046357">
    <property type="entry name" value="PPIase_dom_sf"/>
</dbReference>
<keyword evidence="6" id="KW-0732">Signal</keyword>
<evidence type="ECO:0000313" key="9">
    <source>
        <dbReference type="Proteomes" id="UP000252707"/>
    </source>
</evidence>
<dbReference type="AlphaFoldDB" id="A0A369C5I2"/>
<keyword evidence="4 5" id="KW-0697">Rotamase</keyword>
<reference evidence="8 9" key="1">
    <citation type="submission" date="2018-07" db="EMBL/GenBank/DDBJ databases">
        <title>Genomic Encyclopedia of Type Strains, Phase IV (KMG-IV): sequencing the most valuable type-strain genomes for metagenomic binning, comparative biology and taxonomic classification.</title>
        <authorList>
            <person name="Goeker M."/>
        </authorList>
    </citation>
    <scope>NUCLEOTIDE SEQUENCE [LARGE SCALE GENOMIC DNA]</scope>
    <source>
        <strain evidence="8 9">DSM 26407</strain>
    </source>
</reference>
<evidence type="ECO:0000256" key="3">
    <source>
        <dbReference type="ARBA" id="ARBA00013194"/>
    </source>
</evidence>
<dbReference type="OrthoDB" id="14196at2"/>
<keyword evidence="9" id="KW-1185">Reference proteome</keyword>
<dbReference type="SUPFAM" id="SSF109998">
    <property type="entry name" value="Triger factor/SurA peptide-binding domain-like"/>
    <property type="match status" value="1"/>
</dbReference>
<dbReference type="SUPFAM" id="SSF54534">
    <property type="entry name" value="FKBP-like"/>
    <property type="match status" value="1"/>
</dbReference>
<comment type="catalytic activity">
    <reaction evidence="1">
        <text>[protein]-peptidylproline (omega=180) = [protein]-peptidylproline (omega=0)</text>
        <dbReference type="Rhea" id="RHEA:16237"/>
        <dbReference type="Rhea" id="RHEA-COMP:10747"/>
        <dbReference type="Rhea" id="RHEA-COMP:10748"/>
        <dbReference type="ChEBI" id="CHEBI:83833"/>
        <dbReference type="ChEBI" id="CHEBI:83834"/>
        <dbReference type="EC" id="5.2.1.8"/>
    </reaction>
</comment>
<dbReference type="EMBL" id="QPJY01000007">
    <property type="protein sequence ID" value="RCX28328.1"/>
    <property type="molecule type" value="Genomic_DNA"/>
</dbReference>
<evidence type="ECO:0000256" key="1">
    <source>
        <dbReference type="ARBA" id="ARBA00000971"/>
    </source>
</evidence>
<proteinExistence type="inferred from homology"/>
<keyword evidence="5 8" id="KW-0413">Isomerase</keyword>
<evidence type="ECO:0000313" key="8">
    <source>
        <dbReference type="EMBL" id="RCX28328.1"/>
    </source>
</evidence>
<dbReference type="PANTHER" id="PTHR47245">
    <property type="entry name" value="PEPTIDYLPROLYL ISOMERASE"/>
    <property type="match status" value="1"/>
</dbReference>
<gene>
    <name evidence="8" type="ORF">DFQ59_10772</name>
</gene>
<feature type="domain" description="PpiC" evidence="7">
    <location>
        <begin position="133"/>
        <end position="223"/>
    </location>
</feature>
<dbReference type="Pfam" id="PF00639">
    <property type="entry name" value="Rotamase"/>
    <property type="match status" value="1"/>
</dbReference>
<comment type="caution">
    <text evidence="8">The sequence shown here is derived from an EMBL/GenBank/DDBJ whole genome shotgun (WGS) entry which is preliminary data.</text>
</comment>
<dbReference type="Gene3D" id="3.10.50.40">
    <property type="match status" value="1"/>
</dbReference>
<comment type="similarity">
    <text evidence="2">Belongs to the PpiC/parvulin rotamase family.</text>
</comment>
<organism evidence="8 9">
    <name type="scientific">Thioalbus denitrificans</name>
    <dbReference type="NCBI Taxonomy" id="547122"/>
    <lineage>
        <taxon>Bacteria</taxon>
        <taxon>Pseudomonadati</taxon>
        <taxon>Pseudomonadota</taxon>
        <taxon>Gammaproteobacteria</taxon>
        <taxon>Chromatiales</taxon>
        <taxon>Ectothiorhodospiraceae</taxon>
        <taxon>Thioalbus</taxon>
    </lineage>
</organism>